<sequence>MTTLPPSTTAVTFEQLYRFLKNNYKASRFEDRNDSVWGENYSTRIAQHHFDCLQKDGISHVSRHEDAAGVGFKFSHDLIAIR</sequence>
<dbReference type="Proteomes" id="UP000255528">
    <property type="component" value="Unassembled WGS sequence"/>
</dbReference>
<dbReference type="AlphaFoldDB" id="A0A381KPX6"/>
<organism evidence="1 2">
    <name type="scientific">Buttiauxella agrestis</name>
    <dbReference type="NCBI Taxonomy" id="82977"/>
    <lineage>
        <taxon>Bacteria</taxon>
        <taxon>Pseudomonadati</taxon>
        <taxon>Pseudomonadota</taxon>
        <taxon>Gammaproteobacteria</taxon>
        <taxon>Enterobacterales</taxon>
        <taxon>Enterobacteriaceae</taxon>
        <taxon>Buttiauxella</taxon>
    </lineage>
</organism>
<protein>
    <submittedName>
        <fullName evidence="1">Uncharacterized protein</fullName>
    </submittedName>
</protein>
<proteinExistence type="predicted"/>
<evidence type="ECO:0000313" key="2">
    <source>
        <dbReference type="Proteomes" id="UP000255528"/>
    </source>
</evidence>
<accession>A0A381KPX6</accession>
<evidence type="ECO:0000313" key="1">
    <source>
        <dbReference type="EMBL" id="SUY92837.1"/>
    </source>
</evidence>
<name>A0A381KPX6_9ENTR</name>
<reference evidence="1 2" key="1">
    <citation type="submission" date="2018-06" db="EMBL/GenBank/DDBJ databases">
        <authorList>
            <consortium name="Pathogen Informatics"/>
            <person name="Doyle S."/>
        </authorList>
    </citation>
    <scope>NUCLEOTIDE SEQUENCE [LARGE SCALE GENOMIC DNA]</scope>
    <source>
        <strain evidence="1 2">NCTC12119</strain>
    </source>
</reference>
<dbReference type="EMBL" id="UIGI01000002">
    <property type="protein sequence ID" value="SUY92837.1"/>
    <property type="molecule type" value="Genomic_DNA"/>
</dbReference>
<gene>
    <name evidence="1" type="ORF">NCTC12119_04866</name>
</gene>